<evidence type="ECO:0000313" key="3">
    <source>
        <dbReference type="Proteomes" id="UP000269721"/>
    </source>
</evidence>
<dbReference type="Proteomes" id="UP000269721">
    <property type="component" value="Unassembled WGS sequence"/>
</dbReference>
<dbReference type="EMBL" id="KZ994105">
    <property type="protein sequence ID" value="RKO93822.1"/>
    <property type="molecule type" value="Genomic_DNA"/>
</dbReference>
<accession>A0A4P9WMV0</accession>
<feature type="region of interest" description="Disordered" evidence="1">
    <location>
        <begin position="43"/>
        <end position="106"/>
    </location>
</feature>
<evidence type="ECO:0000256" key="1">
    <source>
        <dbReference type="SAM" id="MobiDB-lite"/>
    </source>
</evidence>
<feature type="compositionally biased region" description="Polar residues" evidence="1">
    <location>
        <begin position="79"/>
        <end position="90"/>
    </location>
</feature>
<organism evidence="2 3">
    <name type="scientific">Blyttiomyces helicus</name>
    <dbReference type="NCBI Taxonomy" id="388810"/>
    <lineage>
        <taxon>Eukaryota</taxon>
        <taxon>Fungi</taxon>
        <taxon>Fungi incertae sedis</taxon>
        <taxon>Chytridiomycota</taxon>
        <taxon>Chytridiomycota incertae sedis</taxon>
        <taxon>Chytridiomycetes</taxon>
        <taxon>Chytridiomycetes incertae sedis</taxon>
        <taxon>Blyttiomyces</taxon>
    </lineage>
</organism>
<sequence length="561" mass="60663">MEVRRRNFLPTGRGTVGLGIYPSPVSDSPTRCQVEIQQRQLVNPERSLHCERPTSSKGMTGGSPSYLDTPLTRAPAFPTNYSRRSSASSPTPKPRGPAAPTSALVCSAKEPTASERIWTHVVISTPATLQKFIDCSNASTSRSERATLVRILEVELGEDVSVFPEGFELLVPRLRGLRAFSPPQITSVAAAAVLLSLYPDLVVLDIPPPMFAHAVISGSANGGAEDVDVVLSRAVDVAAVARGAGRLKCLRLEYGILLAPHHLVNWEGNSVRGSLTDFEVSNARRPLSSDGTIMGSIGDFELRLPIPSAAGRLPRCSTSIALPFADTPRSSTDTGPLPSSRMPNQPLVAYLFPELLQQVFQDLPNSRGASANLRIWTLVVLRSPGALQRFMDCARVHPREPAVAVSYTINSFTTGGAFCATMVAFITQLQGLRELLDVDWSAMDSMDGGPSVPVIAAFVSSCPELIALDIPIPPNACDTRKLGEDEVEDLNLALTHGANLDVMKRGIGALKRLRLMGPLYEPVDIRFFNLRLRSVRAPLVELRVIFLKLDAGPFIFPHILK</sequence>
<dbReference type="AlphaFoldDB" id="A0A4P9WMV0"/>
<protein>
    <submittedName>
        <fullName evidence="2">Uncharacterized protein</fullName>
    </submittedName>
</protein>
<name>A0A4P9WMV0_9FUNG</name>
<gene>
    <name evidence="2" type="ORF">BDK51DRAFT_51384</name>
</gene>
<proteinExistence type="predicted"/>
<reference evidence="3" key="1">
    <citation type="journal article" date="2018" name="Nat. Microbiol.">
        <title>Leveraging single-cell genomics to expand the fungal tree of life.</title>
        <authorList>
            <person name="Ahrendt S.R."/>
            <person name="Quandt C.A."/>
            <person name="Ciobanu D."/>
            <person name="Clum A."/>
            <person name="Salamov A."/>
            <person name="Andreopoulos B."/>
            <person name="Cheng J.F."/>
            <person name="Woyke T."/>
            <person name="Pelin A."/>
            <person name="Henrissat B."/>
            <person name="Reynolds N.K."/>
            <person name="Benny G.L."/>
            <person name="Smith M.E."/>
            <person name="James T.Y."/>
            <person name="Grigoriev I.V."/>
        </authorList>
    </citation>
    <scope>NUCLEOTIDE SEQUENCE [LARGE SCALE GENOMIC DNA]</scope>
</reference>
<evidence type="ECO:0000313" key="2">
    <source>
        <dbReference type="EMBL" id="RKO93822.1"/>
    </source>
</evidence>
<keyword evidence="3" id="KW-1185">Reference proteome</keyword>